<dbReference type="OrthoDB" id="3170437at2"/>
<name>A0A318M0C0_9PSEU</name>
<sequence length="358" mass="38099">MRLLTVDDIDELTLGATLLGTGGGGDPYIARLMARQAIEDHGPVTVVDAAELPPDGRVLTVAVIGAPTVILEKVPAGAEFVGAVTALSSFIGEKPVAIMPIEVGGMNTLIPLAVAVELGLPIVDADSMRRAFPQLEMTVFTLAGVPAGPMSMADEKGNVVVFSTTTNQVSEKLARGTAIMLGLANAISCYPLTAGQIIEHGIRGSMTYCTELGKRLAAVQRGEAGAYDEFLSFAQARKYFSGKIVDLDRHTTDGFAKGTVMIEHFDDPGRTMRVEIQNEFLIAFDGDRPVITSPDLVCLLDHENAQPITTEMLAYGQRVDVLGLPCAPEWHREGFLDIVGPQAFGYDVDYVPLGGGRP</sequence>
<dbReference type="Gene3D" id="2.40.390.10">
    <property type="entry name" value="CV3147-like"/>
    <property type="match status" value="1"/>
</dbReference>
<dbReference type="Pfam" id="PF20906">
    <property type="entry name" value="S-Me-THD_C"/>
    <property type="match status" value="1"/>
</dbReference>
<dbReference type="InterPro" id="IPR010318">
    <property type="entry name" value="S-Me-THD_N"/>
</dbReference>
<dbReference type="Gene3D" id="3.40.1610.10">
    <property type="entry name" value="CV3147-like domain"/>
    <property type="match status" value="1"/>
</dbReference>
<reference evidence="3 4" key="1">
    <citation type="submission" date="2016-07" db="EMBL/GenBank/DDBJ databases">
        <title>Draft genome sequence of Prauserella sp. YIM 121212, isolated from alkaline soil.</title>
        <authorList>
            <person name="Ruckert C."/>
            <person name="Albersmeier A."/>
            <person name="Jiang C.-L."/>
            <person name="Jiang Y."/>
            <person name="Kalinowski J."/>
            <person name="Schneider O."/>
            <person name="Winkler A."/>
            <person name="Zotchev S.B."/>
        </authorList>
    </citation>
    <scope>NUCLEOTIDE SEQUENCE [LARGE SCALE GENOMIC DNA]</scope>
    <source>
        <strain evidence="3 4">YIM 121212</strain>
    </source>
</reference>
<comment type="caution">
    <text evidence="3">The sequence shown here is derived from an EMBL/GenBank/DDBJ whole genome shotgun (WGS) entry which is preliminary data.</text>
</comment>
<feature type="domain" description="S-Me-THD-like C-terminal" evidence="2">
    <location>
        <begin position="167"/>
        <end position="353"/>
    </location>
</feature>
<dbReference type="RefSeq" id="WP_110342921.1">
    <property type="nucleotide sequence ID" value="NZ_JBHVKT010000007.1"/>
</dbReference>
<feature type="domain" description="S-Me-THD N-terminal" evidence="1">
    <location>
        <begin position="7"/>
        <end position="163"/>
    </location>
</feature>
<evidence type="ECO:0000313" key="4">
    <source>
        <dbReference type="Proteomes" id="UP000247892"/>
    </source>
</evidence>
<dbReference type="EMBL" id="MASU01000015">
    <property type="protein sequence ID" value="PXY21491.1"/>
    <property type="molecule type" value="Genomic_DNA"/>
</dbReference>
<protein>
    <recommendedName>
        <fullName evidence="5">DUF917 domain-containing protein</fullName>
    </recommendedName>
</protein>
<proteinExistence type="predicted"/>
<dbReference type="SUPFAM" id="SSF160991">
    <property type="entry name" value="CV3147-like"/>
    <property type="match status" value="1"/>
</dbReference>
<dbReference type="Proteomes" id="UP000247892">
    <property type="component" value="Unassembled WGS sequence"/>
</dbReference>
<dbReference type="InterPro" id="IPR027479">
    <property type="entry name" value="S-Me-THD_N_sf"/>
</dbReference>
<dbReference type="Pfam" id="PF06032">
    <property type="entry name" value="S-Me-THD_N"/>
    <property type="match status" value="1"/>
</dbReference>
<evidence type="ECO:0000259" key="2">
    <source>
        <dbReference type="Pfam" id="PF20906"/>
    </source>
</evidence>
<gene>
    <name evidence="3" type="ORF">BA062_31765</name>
</gene>
<accession>A0A318M0C0</accession>
<evidence type="ECO:0000313" key="3">
    <source>
        <dbReference type="EMBL" id="PXY21491.1"/>
    </source>
</evidence>
<keyword evidence="4" id="KW-1185">Reference proteome</keyword>
<dbReference type="InterPro" id="IPR048350">
    <property type="entry name" value="S-Me-THD-like_C"/>
</dbReference>
<dbReference type="InterPro" id="IPR024071">
    <property type="entry name" value="S-Me-THD_C_sf"/>
</dbReference>
<evidence type="ECO:0000259" key="1">
    <source>
        <dbReference type="Pfam" id="PF06032"/>
    </source>
</evidence>
<organism evidence="3 4">
    <name type="scientific">Prauserella flavalba</name>
    <dbReference type="NCBI Taxonomy" id="1477506"/>
    <lineage>
        <taxon>Bacteria</taxon>
        <taxon>Bacillati</taxon>
        <taxon>Actinomycetota</taxon>
        <taxon>Actinomycetes</taxon>
        <taxon>Pseudonocardiales</taxon>
        <taxon>Pseudonocardiaceae</taxon>
        <taxon>Prauserella</taxon>
    </lineage>
</organism>
<evidence type="ECO:0008006" key="5">
    <source>
        <dbReference type="Google" id="ProtNLM"/>
    </source>
</evidence>
<dbReference type="AlphaFoldDB" id="A0A318M0C0"/>